<name>A0ABW2DJZ8_9BACT</name>
<dbReference type="CDD" id="cd07389">
    <property type="entry name" value="MPP_PhoD"/>
    <property type="match status" value="1"/>
</dbReference>
<sequence length="578" mass="63109">MKKHTQLTSLSRRSFLRNSVVAATGVALLPSFLVGCSTDDDAGAAPTGEYGFFEGVASFDPTQDKVILWTRYTPASNETGKPVILLDVATDASFSRVVVSESVEIDAASDNTVHVDVSNLTSNTKYYYRFRNEKTGAASVTGETKTLPKPGEATEVKLAVVSCANFQAGLFNVYGAVADSNADVVVHLGDYIYEYGVGGYGTTAQTAALGREHKPAGEIIALEDYRARYRQYRSDEQLQRAHQLKPFICVWDDHEITNDAYKDGAENHQPNEGDYNTRKMAALQVWHEYLPARVTDNAKIYRNFEIAGIVNLMMLDTRIIGRDKQIDYANYFTSTGLNAPAFLAAWQNPSRTLLGTEQRTWLSNKLQTSTAKWQVLGSQVLMSKIFIPAELLLMTAQIAAGSATPELLLQFNTLVTQLATIKARIQQGDPTVTPQERARVETVLPYNLDAWDGYPVEREMVFAAATGKKLISLAGDTHNAWYGSLTNAAGNEVGAEFATASVSSPGFEAIFGKSPQVLAGVEQAFTLLVDDLNYLNASQRGYVMATFSNNNAAADWRYVSTVETKSTATTSGKTVTEA</sequence>
<dbReference type="Pfam" id="PF09423">
    <property type="entry name" value="PhoD"/>
    <property type="match status" value="1"/>
</dbReference>
<dbReference type="InterPro" id="IPR029052">
    <property type="entry name" value="Metallo-depent_PP-like"/>
</dbReference>
<proteinExistence type="predicted"/>
<keyword evidence="1" id="KW-0732">Signal</keyword>
<organism evidence="4 5">
    <name type="scientific">Rufibacter roseus</name>
    <dbReference type="NCBI Taxonomy" id="1567108"/>
    <lineage>
        <taxon>Bacteria</taxon>
        <taxon>Pseudomonadati</taxon>
        <taxon>Bacteroidota</taxon>
        <taxon>Cytophagia</taxon>
        <taxon>Cytophagales</taxon>
        <taxon>Hymenobacteraceae</taxon>
        <taxon>Rufibacter</taxon>
    </lineage>
</organism>
<dbReference type="InterPro" id="IPR018946">
    <property type="entry name" value="PhoD-like_MPP"/>
</dbReference>
<dbReference type="Gene3D" id="3.60.21.70">
    <property type="entry name" value="PhoD-like phosphatase"/>
    <property type="match status" value="1"/>
</dbReference>
<dbReference type="PANTHER" id="PTHR43606">
    <property type="entry name" value="PHOSPHATASE, PUTATIVE (AFU_ORTHOLOGUE AFUA_6G08710)-RELATED"/>
    <property type="match status" value="1"/>
</dbReference>
<dbReference type="Pfam" id="PF16655">
    <property type="entry name" value="PhoD_N"/>
    <property type="match status" value="1"/>
</dbReference>
<protein>
    <submittedName>
        <fullName evidence="4">Alkaline phosphatase D family protein</fullName>
    </submittedName>
</protein>
<evidence type="ECO:0000259" key="3">
    <source>
        <dbReference type="Pfam" id="PF16655"/>
    </source>
</evidence>
<feature type="chain" id="PRO_5046911525" evidence="1">
    <location>
        <begin position="23"/>
        <end position="578"/>
    </location>
</feature>
<dbReference type="InterPro" id="IPR052900">
    <property type="entry name" value="Phospholipid_Metab_Enz"/>
</dbReference>
<keyword evidence="5" id="KW-1185">Reference proteome</keyword>
<gene>
    <name evidence="4" type="ORF">ACFQHR_06845</name>
</gene>
<feature type="domain" description="Phospholipase D N-terminal" evidence="3">
    <location>
        <begin position="55"/>
        <end position="146"/>
    </location>
</feature>
<dbReference type="EMBL" id="JBHSYQ010000003">
    <property type="protein sequence ID" value="MFC6997335.1"/>
    <property type="molecule type" value="Genomic_DNA"/>
</dbReference>
<dbReference type="InterPro" id="IPR006311">
    <property type="entry name" value="TAT_signal"/>
</dbReference>
<evidence type="ECO:0000313" key="5">
    <source>
        <dbReference type="Proteomes" id="UP001596405"/>
    </source>
</evidence>
<feature type="domain" description="PhoD-like phosphatase metallophosphatase" evidence="2">
    <location>
        <begin position="158"/>
        <end position="556"/>
    </location>
</feature>
<comment type="caution">
    <text evidence="4">The sequence shown here is derived from an EMBL/GenBank/DDBJ whole genome shotgun (WGS) entry which is preliminary data.</text>
</comment>
<evidence type="ECO:0000313" key="4">
    <source>
        <dbReference type="EMBL" id="MFC6997335.1"/>
    </source>
</evidence>
<reference evidence="5" key="1">
    <citation type="journal article" date="2019" name="Int. J. Syst. Evol. Microbiol.">
        <title>The Global Catalogue of Microorganisms (GCM) 10K type strain sequencing project: providing services to taxonomists for standard genome sequencing and annotation.</title>
        <authorList>
            <consortium name="The Broad Institute Genomics Platform"/>
            <consortium name="The Broad Institute Genome Sequencing Center for Infectious Disease"/>
            <person name="Wu L."/>
            <person name="Ma J."/>
        </authorList>
    </citation>
    <scope>NUCLEOTIDE SEQUENCE [LARGE SCALE GENOMIC DNA]</scope>
    <source>
        <strain evidence="5">CGMCC 4.7393</strain>
    </source>
</reference>
<dbReference type="InterPro" id="IPR032093">
    <property type="entry name" value="PhoD_N"/>
</dbReference>
<evidence type="ECO:0000256" key="1">
    <source>
        <dbReference type="SAM" id="SignalP"/>
    </source>
</evidence>
<dbReference type="PROSITE" id="PS51318">
    <property type="entry name" value="TAT"/>
    <property type="match status" value="1"/>
</dbReference>
<feature type="signal peptide" evidence="1">
    <location>
        <begin position="1"/>
        <end position="22"/>
    </location>
</feature>
<dbReference type="InterPro" id="IPR038607">
    <property type="entry name" value="PhoD-like_sf"/>
</dbReference>
<evidence type="ECO:0000259" key="2">
    <source>
        <dbReference type="Pfam" id="PF09423"/>
    </source>
</evidence>
<dbReference type="Proteomes" id="UP001596405">
    <property type="component" value="Unassembled WGS sequence"/>
</dbReference>
<dbReference type="Gene3D" id="2.60.40.380">
    <property type="entry name" value="Purple acid phosphatase-like, N-terminal"/>
    <property type="match status" value="1"/>
</dbReference>
<dbReference type="SUPFAM" id="SSF56300">
    <property type="entry name" value="Metallo-dependent phosphatases"/>
    <property type="match status" value="1"/>
</dbReference>
<dbReference type="PANTHER" id="PTHR43606:SF2">
    <property type="entry name" value="ALKALINE PHOSPHATASE FAMILY PROTEIN (AFU_ORTHOLOGUE AFUA_5G03860)"/>
    <property type="match status" value="1"/>
</dbReference>
<accession>A0ABW2DJZ8</accession>
<dbReference type="RefSeq" id="WP_066615568.1">
    <property type="nucleotide sequence ID" value="NZ_JBHSYQ010000003.1"/>
</dbReference>